<reference evidence="6 7" key="1">
    <citation type="submission" date="2019-03" db="EMBL/GenBank/DDBJ databases">
        <title>Genomics of glacier-inhabiting Cryobacterium strains.</title>
        <authorList>
            <person name="Liu Q."/>
            <person name="Xin Y.-H."/>
        </authorList>
    </citation>
    <scope>NUCLEOTIDE SEQUENCE [LARGE SCALE GENOMIC DNA]</scope>
    <source>
        <strain evidence="6 7">RHLT2-21</strain>
    </source>
</reference>
<keyword evidence="1" id="KW-0479">Metal-binding</keyword>
<comment type="caution">
    <text evidence="6">The sequence shown here is derived from an EMBL/GenBank/DDBJ whole genome shotgun (WGS) entry which is preliminary data.</text>
</comment>
<evidence type="ECO:0000256" key="1">
    <source>
        <dbReference type="ARBA" id="ARBA00022723"/>
    </source>
</evidence>
<dbReference type="AlphaFoldDB" id="A0A4R8W4N1"/>
<dbReference type="EMBL" id="SOFM01000038">
    <property type="protein sequence ID" value="TFC02006.1"/>
    <property type="molecule type" value="Genomic_DNA"/>
</dbReference>
<keyword evidence="3" id="KW-0186">Copper</keyword>
<dbReference type="InterPro" id="IPR008972">
    <property type="entry name" value="Cupredoxin"/>
</dbReference>
<evidence type="ECO:0000313" key="7">
    <source>
        <dbReference type="Proteomes" id="UP000297643"/>
    </source>
</evidence>
<feature type="domain" description="Plastocyanin-like" evidence="5">
    <location>
        <begin position="95"/>
        <end position="199"/>
    </location>
</feature>
<evidence type="ECO:0000259" key="5">
    <source>
        <dbReference type="Pfam" id="PF07732"/>
    </source>
</evidence>
<evidence type="ECO:0000256" key="3">
    <source>
        <dbReference type="ARBA" id="ARBA00023008"/>
    </source>
</evidence>
<name>A0A4R8W4N1_9MICO</name>
<sequence length="454" mass="48225">MMRGDAVMLGKARNRRLRRPTLLVALALVGATMTTFVPAATAETPSRVGIACTTGVGGGATTPIFNLTTKTGYISLPDGNTAFMWGYSSGFGSFQHPGPVLCVNAGDTVTVILRNTLPEAASIVFPGQVNVLANGTPAQPELSGAGATTSLTNTAAAGGGTVTYSFLATNPGTYLYESGTNPEKQVRMGLFGALIVRPSAVPPGGAVGSIASEYANNRADSRFNPAEEFMVLLSEIDPYQHQAVENNKSFNMNTYHPRYWLINGRGFPDSIADNGASWLPTQPYGALAKVGEFDRAAVPADQPGMARYLNVGTEDFPFHPHGNNGLVAARDGRALEGPAGEDLSFEKFAINIGPGQTWDVIFKWYDAENYSPSNPVPVTVPQLANEEIGVFYSGSPYLGTKEALPPGIQSVNQCGEYYIISHNHALFQITSWGTNMTGPITYMRIDPPTPNNCG</sequence>
<dbReference type="SUPFAM" id="SSF49503">
    <property type="entry name" value="Cupredoxins"/>
    <property type="match status" value="2"/>
</dbReference>
<evidence type="ECO:0000256" key="2">
    <source>
        <dbReference type="ARBA" id="ARBA00023002"/>
    </source>
</evidence>
<accession>A0A4R8W4N1</accession>
<gene>
    <name evidence="6" type="ORF">E3O32_12290</name>
</gene>
<dbReference type="Proteomes" id="UP000297643">
    <property type="component" value="Unassembled WGS sequence"/>
</dbReference>
<dbReference type="PANTHER" id="PTHR11709">
    <property type="entry name" value="MULTI-COPPER OXIDASE"/>
    <property type="match status" value="1"/>
</dbReference>
<keyword evidence="4" id="KW-0732">Signal</keyword>
<feature type="signal peptide" evidence="4">
    <location>
        <begin position="1"/>
        <end position="39"/>
    </location>
</feature>
<evidence type="ECO:0000313" key="6">
    <source>
        <dbReference type="EMBL" id="TFC02006.1"/>
    </source>
</evidence>
<dbReference type="InterPro" id="IPR011707">
    <property type="entry name" value="Cu-oxidase-like_N"/>
</dbReference>
<dbReference type="Pfam" id="PF07732">
    <property type="entry name" value="Cu-oxidase_3"/>
    <property type="match status" value="1"/>
</dbReference>
<dbReference type="GO" id="GO:0016491">
    <property type="term" value="F:oxidoreductase activity"/>
    <property type="evidence" value="ECO:0007669"/>
    <property type="project" value="UniProtKB-KW"/>
</dbReference>
<feature type="chain" id="PRO_5020559273" evidence="4">
    <location>
        <begin position="40"/>
        <end position="454"/>
    </location>
</feature>
<dbReference type="GO" id="GO:0005507">
    <property type="term" value="F:copper ion binding"/>
    <property type="evidence" value="ECO:0007669"/>
    <property type="project" value="InterPro"/>
</dbReference>
<keyword evidence="2" id="KW-0560">Oxidoreductase</keyword>
<dbReference type="PANTHER" id="PTHR11709:SF394">
    <property type="entry name" value="FI03373P-RELATED"/>
    <property type="match status" value="1"/>
</dbReference>
<organism evidence="6 7">
    <name type="scientific">Cryobacterium mannosilyticum</name>
    <dbReference type="NCBI Taxonomy" id="1259190"/>
    <lineage>
        <taxon>Bacteria</taxon>
        <taxon>Bacillati</taxon>
        <taxon>Actinomycetota</taxon>
        <taxon>Actinomycetes</taxon>
        <taxon>Micrococcales</taxon>
        <taxon>Microbacteriaceae</taxon>
        <taxon>Cryobacterium</taxon>
    </lineage>
</organism>
<dbReference type="InterPro" id="IPR045087">
    <property type="entry name" value="Cu-oxidase_fam"/>
</dbReference>
<keyword evidence="7" id="KW-1185">Reference proteome</keyword>
<dbReference type="Gene3D" id="2.60.40.420">
    <property type="entry name" value="Cupredoxins - blue copper proteins"/>
    <property type="match status" value="1"/>
</dbReference>
<protein>
    <submittedName>
        <fullName evidence="6">Copper oxidase</fullName>
    </submittedName>
</protein>
<proteinExistence type="predicted"/>
<evidence type="ECO:0000256" key="4">
    <source>
        <dbReference type="SAM" id="SignalP"/>
    </source>
</evidence>